<proteinExistence type="predicted"/>
<comment type="caution">
    <text evidence="3">The sequence shown here is derived from an EMBL/GenBank/DDBJ whole genome shotgun (WGS) entry which is preliminary data.</text>
</comment>
<dbReference type="Pfam" id="PF06938">
    <property type="entry name" value="DUF1285_N"/>
    <property type="match status" value="1"/>
</dbReference>
<evidence type="ECO:0000256" key="1">
    <source>
        <dbReference type="SAM" id="MobiDB-lite"/>
    </source>
</evidence>
<feature type="compositionally biased region" description="Polar residues" evidence="1">
    <location>
        <begin position="1"/>
        <end position="10"/>
    </location>
</feature>
<organism evidence="3 4">
    <name type="scientific">Parahalioglobus pacificus</name>
    <dbReference type="NCBI Taxonomy" id="930806"/>
    <lineage>
        <taxon>Bacteria</taxon>
        <taxon>Pseudomonadati</taxon>
        <taxon>Pseudomonadota</taxon>
        <taxon>Gammaproteobacteria</taxon>
        <taxon>Cellvibrionales</taxon>
        <taxon>Halieaceae</taxon>
        <taxon>Parahalioglobus</taxon>
    </lineage>
</organism>
<protein>
    <recommendedName>
        <fullName evidence="2">DUF1285 domain-containing protein</fullName>
    </recommendedName>
</protein>
<evidence type="ECO:0000313" key="3">
    <source>
        <dbReference type="EMBL" id="GHD29723.1"/>
    </source>
</evidence>
<evidence type="ECO:0000259" key="2">
    <source>
        <dbReference type="Pfam" id="PF06938"/>
    </source>
</evidence>
<keyword evidence="4" id="KW-1185">Reference proteome</keyword>
<feature type="domain" description="DUF1285" evidence="2">
    <location>
        <begin position="20"/>
        <end position="85"/>
    </location>
</feature>
<feature type="region of interest" description="Disordered" evidence="1">
    <location>
        <begin position="1"/>
        <end position="23"/>
    </location>
</feature>
<dbReference type="InterPro" id="IPR023361">
    <property type="entry name" value="DUF1285_beta_roll_sf"/>
</dbReference>
<reference evidence="3" key="2">
    <citation type="submission" date="2020-09" db="EMBL/GenBank/DDBJ databases">
        <authorList>
            <person name="Sun Q."/>
            <person name="Kim S."/>
        </authorList>
    </citation>
    <scope>NUCLEOTIDE SEQUENCE</scope>
    <source>
        <strain evidence="3">KCTC 23430</strain>
    </source>
</reference>
<reference evidence="3" key="1">
    <citation type="journal article" date="2014" name="Int. J. Syst. Evol. Microbiol.">
        <title>Complete genome sequence of Corynebacterium casei LMG S-19264T (=DSM 44701T), isolated from a smear-ripened cheese.</title>
        <authorList>
            <consortium name="US DOE Joint Genome Institute (JGI-PGF)"/>
            <person name="Walter F."/>
            <person name="Albersmeier A."/>
            <person name="Kalinowski J."/>
            <person name="Ruckert C."/>
        </authorList>
    </citation>
    <scope>NUCLEOTIDE SEQUENCE</scope>
    <source>
        <strain evidence="3">KCTC 23430</strain>
    </source>
</reference>
<gene>
    <name evidence="3" type="ORF">GCM10007053_10750</name>
</gene>
<dbReference type="EMBL" id="BMYM01000001">
    <property type="protein sequence ID" value="GHD29723.1"/>
    <property type="molecule type" value="Genomic_DNA"/>
</dbReference>
<dbReference type="InterPro" id="IPR048341">
    <property type="entry name" value="DUF1285_N"/>
</dbReference>
<dbReference type="Gene3D" id="3.10.540.10">
    <property type="entry name" value="duf1285 like domain"/>
    <property type="match status" value="1"/>
</dbReference>
<dbReference type="AlphaFoldDB" id="A0A918XGJ6"/>
<name>A0A918XGJ6_9GAMM</name>
<accession>A0A918XGJ6</accession>
<dbReference type="Proteomes" id="UP000644693">
    <property type="component" value="Unassembled WGS sequence"/>
</dbReference>
<sequence>MNNTLSSIESQVRRRNYDNPPLENWHPPLSGAIDIEIKADGRWFHEGGEIKREPLVRLFASLLRREEDGEYYLVTPAEKWRIRVEQYPLLVIAVDYLTPEQILKLTLNTGKQVLVSDPSRLTLDSAHVGVPIVSLPHSLSALFGRSAWYQVAALVDDDGKLPLAHGMLTLV</sequence>
<dbReference type="RefSeq" id="WP_189475827.1">
    <property type="nucleotide sequence ID" value="NZ_BMYM01000001.1"/>
</dbReference>
<evidence type="ECO:0000313" key="4">
    <source>
        <dbReference type="Proteomes" id="UP000644693"/>
    </source>
</evidence>
<dbReference type="Gene3D" id="2.30.270.10">
    <property type="entry name" value="duf1285 protein"/>
    <property type="match status" value="1"/>
</dbReference>